<feature type="non-terminal residue" evidence="1">
    <location>
        <position position="164"/>
    </location>
</feature>
<dbReference type="OrthoDB" id="10537047at2759"/>
<dbReference type="Proteomes" id="UP000094112">
    <property type="component" value="Unassembled WGS sequence"/>
</dbReference>
<gene>
    <name evidence="1" type="ORF">WICANDRAFT_90813</name>
</gene>
<protein>
    <submittedName>
        <fullName evidence="1">Uncharacterized protein</fullName>
    </submittedName>
</protein>
<keyword evidence="2" id="KW-1185">Reference proteome</keyword>
<name>A0A1E3P7H5_WICAA</name>
<dbReference type="AlphaFoldDB" id="A0A1E3P7H5"/>
<dbReference type="EMBL" id="KV454209">
    <property type="protein sequence ID" value="ODQ61366.1"/>
    <property type="molecule type" value="Genomic_DNA"/>
</dbReference>
<evidence type="ECO:0000313" key="2">
    <source>
        <dbReference type="Proteomes" id="UP000094112"/>
    </source>
</evidence>
<organism evidence="1 2">
    <name type="scientific">Wickerhamomyces anomalus (strain ATCC 58044 / CBS 1984 / NCYC 433 / NRRL Y-366-8)</name>
    <name type="common">Yeast</name>
    <name type="synonym">Hansenula anomala</name>
    <dbReference type="NCBI Taxonomy" id="683960"/>
    <lineage>
        <taxon>Eukaryota</taxon>
        <taxon>Fungi</taxon>
        <taxon>Dikarya</taxon>
        <taxon>Ascomycota</taxon>
        <taxon>Saccharomycotina</taxon>
        <taxon>Saccharomycetes</taxon>
        <taxon>Phaffomycetales</taxon>
        <taxon>Wickerhamomycetaceae</taxon>
        <taxon>Wickerhamomyces</taxon>
    </lineage>
</organism>
<accession>A0A1E3P7H5</accession>
<dbReference type="GeneID" id="30203506"/>
<sequence>MLKNIKTSSTLRAVSLSPKRAFSQYKPTRNEHHDHDHHHGETLNEEEKLSSSYIYGFIATGAVVAYWAINQSYAKSHNGESLTSKILTPVKQKEELIEDMKVYNEKLKKSSDLRDAMSIPAPNKLFHEFTSMQVIPSGSPSNYVPGSQLDLDNIGPRRQKKSIF</sequence>
<evidence type="ECO:0000313" key="1">
    <source>
        <dbReference type="EMBL" id="ODQ61366.1"/>
    </source>
</evidence>
<proteinExistence type="predicted"/>
<reference evidence="1 2" key="1">
    <citation type="journal article" date="2016" name="Proc. Natl. Acad. Sci. U.S.A.">
        <title>Comparative genomics of biotechnologically important yeasts.</title>
        <authorList>
            <person name="Riley R."/>
            <person name="Haridas S."/>
            <person name="Wolfe K.H."/>
            <person name="Lopes M.R."/>
            <person name="Hittinger C.T."/>
            <person name="Goeker M."/>
            <person name="Salamov A.A."/>
            <person name="Wisecaver J.H."/>
            <person name="Long T.M."/>
            <person name="Calvey C.H."/>
            <person name="Aerts A.L."/>
            <person name="Barry K.W."/>
            <person name="Choi C."/>
            <person name="Clum A."/>
            <person name="Coughlan A.Y."/>
            <person name="Deshpande S."/>
            <person name="Douglass A.P."/>
            <person name="Hanson S.J."/>
            <person name="Klenk H.-P."/>
            <person name="LaButti K.M."/>
            <person name="Lapidus A."/>
            <person name="Lindquist E.A."/>
            <person name="Lipzen A.M."/>
            <person name="Meier-Kolthoff J.P."/>
            <person name="Ohm R.A."/>
            <person name="Otillar R.P."/>
            <person name="Pangilinan J.L."/>
            <person name="Peng Y."/>
            <person name="Rokas A."/>
            <person name="Rosa C.A."/>
            <person name="Scheuner C."/>
            <person name="Sibirny A.A."/>
            <person name="Slot J.C."/>
            <person name="Stielow J.B."/>
            <person name="Sun H."/>
            <person name="Kurtzman C.P."/>
            <person name="Blackwell M."/>
            <person name="Grigoriev I.V."/>
            <person name="Jeffries T.W."/>
        </authorList>
    </citation>
    <scope>NUCLEOTIDE SEQUENCE [LARGE SCALE GENOMIC DNA]</scope>
    <source>
        <strain evidence="2">ATCC 58044 / CBS 1984 / NCYC 433 / NRRL Y-366-8</strain>
    </source>
</reference>
<dbReference type="RefSeq" id="XP_019040573.1">
    <property type="nucleotide sequence ID" value="XM_019186260.1"/>
</dbReference>